<comment type="caution">
    <text evidence="2">The sequence shown here is derived from an EMBL/GenBank/DDBJ whole genome shotgun (WGS) entry which is preliminary data.</text>
</comment>
<evidence type="ECO:0000313" key="3">
    <source>
        <dbReference type="Proteomes" id="UP000287651"/>
    </source>
</evidence>
<feature type="compositionally biased region" description="Basic and acidic residues" evidence="1">
    <location>
        <begin position="10"/>
        <end position="28"/>
    </location>
</feature>
<gene>
    <name evidence="2" type="ORF">B296_00035913</name>
</gene>
<dbReference type="EMBL" id="AMZH03011848">
    <property type="protein sequence ID" value="RRT52125.1"/>
    <property type="molecule type" value="Genomic_DNA"/>
</dbReference>
<dbReference type="Proteomes" id="UP000287651">
    <property type="component" value="Unassembled WGS sequence"/>
</dbReference>
<proteinExistence type="predicted"/>
<feature type="compositionally biased region" description="Basic residues" evidence="1">
    <location>
        <begin position="37"/>
        <end position="52"/>
    </location>
</feature>
<evidence type="ECO:0000313" key="2">
    <source>
        <dbReference type="EMBL" id="RRT52125.1"/>
    </source>
</evidence>
<reference evidence="2 3" key="1">
    <citation type="journal article" date="2014" name="Agronomy (Basel)">
        <title>A Draft Genome Sequence for Ensete ventricosum, the Drought-Tolerant Tree Against Hunger.</title>
        <authorList>
            <person name="Harrison J."/>
            <person name="Moore K.A."/>
            <person name="Paszkiewicz K."/>
            <person name="Jones T."/>
            <person name="Grant M."/>
            <person name="Ambacheew D."/>
            <person name="Muzemil S."/>
            <person name="Studholme D.J."/>
        </authorList>
    </citation>
    <scope>NUCLEOTIDE SEQUENCE [LARGE SCALE GENOMIC DNA]</scope>
</reference>
<organism evidence="2 3">
    <name type="scientific">Ensete ventricosum</name>
    <name type="common">Abyssinian banana</name>
    <name type="synonym">Musa ensete</name>
    <dbReference type="NCBI Taxonomy" id="4639"/>
    <lineage>
        <taxon>Eukaryota</taxon>
        <taxon>Viridiplantae</taxon>
        <taxon>Streptophyta</taxon>
        <taxon>Embryophyta</taxon>
        <taxon>Tracheophyta</taxon>
        <taxon>Spermatophyta</taxon>
        <taxon>Magnoliopsida</taxon>
        <taxon>Liliopsida</taxon>
        <taxon>Zingiberales</taxon>
        <taxon>Musaceae</taxon>
        <taxon>Ensete</taxon>
    </lineage>
</organism>
<sequence length="125" mass="13966">MGSSIIFPPESKREQNPPEAYHEHEDGCNTKPPNLPVRRRKAKKTDRMHRGTRSIDGSKEMVGSMHEMLRVRGCQHTYLGGERISGGHGEATETLELAKAKSGSRSLVFAITTDGTRRPVLKRQD</sequence>
<evidence type="ECO:0000256" key="1">
    <source>
        <dbReference type="SAM" id="MobiDB-lite"/>
    </source>
</evidence>
<name>A0A426YK50_ENSVE</name>
<feature type="region of interest" description="Disordered" evidence="1">
    <location>
        <begin position="1"/>
        <end position="61"/>
    </location>
</feature>
<accession>A0A426YK50</accession>
<dbReference type="AlphaFoldDB" id="A0A426YK50"/>
<protein>
    <submittedName>
        <fullName evidence="2">Uncharacterized protein</fullName>
    </submittedName>
</protein>